<dbReference type="PROSITE" id="PS50062">
    <property type="entry name" value="BCL2_FAMILY"/>
    <property type="match status" value="1"/>
</dbReference>
<accession>A0A3B3CFZ1</accession>
<dbReference type="FunFam" id="1.10.437.10:FF:000017">
    <property type="entry name" value="MCL1, BCL2 family apoptosis regulator"/>
    <property type="match status" value="1"/>
</dbReference>
<evidence type="ECO:0000256" key="7">
    <source>
        <dbReference type="SAM" id="MobiDB-lite"/>
    </source>
</evidence>
<dbReference type="PANTHER" id="PTHR11256:SF46">
    <property type="entry name" value="INDUCED MYELOID LEUKEMIA CELL DIFFERENTIATION PROTEIN MCL-1"/>
    <property type="match status" value="1"/>
</dbReference>
<dbReference type="STRING" id="30732.ENSOMEP00000016490"/>
<dbReference type="GO" id="GO:0008630">
    <property type="term" value="P:intrinsic apoptotic signaling pathway in response to DNA damage"/>
    <property type="evidence" value="ECO:0007669"/>
    <property type="project" value="TreeGrafter"/>
</dbReference>
<protein>
    <submittedName>
        <fullName evidence="9">MCL1 apoptosis regulator, BCL2 family member b</fullName>
    </submittedName>
</protein>
<comment type="similarity">
    <text evidence="3">Belongs to the Bcl-2 family.</text>
</comment>
<dbReference type="GO" id="GO:0097192">
    <property type="term" value="P:extrinsic apoptotic signaling pathway in absence of ligand"/>
    <property type="evidence" value="ECO:0007669"/>
    <property type="project" value="TreeGrafter"/>
</dbReference>
<keyword evidence="5" id="KW-0053">Apoptosis</keyword>
<feature type="domain" description="Bcl-2 Bcl-2 homology region 1-3" evidence="8">
    <location>
        <begin position="132"/>
        <end position="232"/>
    </location>
</feature>
<feature type="region of interest" description="Disordered" evidence="7">
    <location>
        <begin position="37"/>
        <end position="62"/>
    </location>
</feature>
<sequence>MLPLQKHMVNSYITPSCGCTALFGGAGERSARVPLTSATASRGANPDPSEQMKRPQDLDMLGNKSPYAARRFHDDDGGSLPNTPELECDNSVLVPNDPPINQDTTEFLTNFFRNYVGLSQSRHRESKYISTAKRVVNDMMDKHRFAFNGMINRLSLEDNLDDMSFISRVAENMFADRTTNWGRIASLLAFGAAVCLQLKEKGRGHSVDLVSQEICTYLLREQRDWLINNNSWDGFVEFFHVPDPESTVRNTLVAVLGLAGVGALLAQVQGPYRIWQDMTSCHTNLSKNKVGRSPSFAVEGP</sequence>
<dbReference type="GO" id="GO:0051400">
    <property type="term" value="F:BH domain binding"/>
    <property type="evidence" value="ECO:0007669"/>
    <property type="project" value="TreeGrafter"/>
</dbReference>
<proteinExistence type="inferred from homology"/>
<keyword evidence="4" id="KW-0963">Cytoplasm</keyword>
<dbReference type="InterPro" id="IPR036834">
    <property type="entry name" value="Bcl-2-like_sf"/>
</dbReference>
<dbReference type="GO" id="GO:0005741">
    <property type="term" value="C:mitochondrial outer membrane"/>
    <property type="evidence" value="ECO:0007669"/>
    <property type="project" value="TreeGrafter"/>
</dbReference>
<dbReference type="Proteomes" id="UP000261560">
    <property type="component" value="Unplaced"/>
</dbReference>
<dbReference type="GO" id="GO:0005634">
    <property type="term" value="C:nucleus"/>
    <property type="evidence" value="ECO:0007669"/>
    <property type="project" value="UniProtKB-SubCell"/>
</dbReference>
<dbReference type="InterPro" id="IPR013281">
    <property type="entry name" value="Apop_reg_Mc1"/>
</dbReference>
<dbReference type="InterPro" id="IPR002475">
    <property type="entry name" value="Bcl2-like"/>
</dbReference>
<evidence type="ECO:0000259" key="8">
    <source>
        <dbReference type="SMART" id="SM00337"/>
    </source>
</evidence>
<evidence type="ECO:0000313" key="10">
    <source>
        <dbReference type="Proteomes" id="UP000261560"/>
    </source>
</evidence>
<evidence type="ECO:0000256" key="3">
    <source>
        <dbReference type="ARBA" id="ARBA00009458"/>
    </source>
</evidence>
<dbReference type="AlphaFoldDB" id="A0A3B3CFZ1"/>
<dbReference type="InterPro" id="IPR026298">
    <property type="entry name" value="Bcl-2_fam"/>
</dbReference>
<evidence type="ECO:0000256" key="4">
    <source>
        <dbReference type="ARBA" id="ARBA00022490"/>
    </source>
</evidence>
<dbReference type="GO" id="GO:0042981">
    <property type="term" value="P:regulation of apoptotic process"/>
    <property type="evidence" value="ECO:0007669"/>
    <property type="project" value="InterPro"/>
</dbReference>
<evidence type="ECO:0000256" key="6">
    <source>
        <dbReference type="ARBA" id="ARBA00023242"/>
    </source>
</evidence>
<dbReference type="Ensembl" id="ENSOMET00000024972.1">
    <property type="protein sequence ID" value="ENSOMEP00000016490.1"/>
    <property type="gene ID" value="ENSOMEG00000018133.1"/>
</dbReference>
<dbReference type="PaxDb" id="30732-ENSOMEP00000016490"/>
<keyword evidence="10" id="KW-1185">Reference proteome</keyword>
<dbReference type="GO" id="GO:0015267">
    <property type="term" value="F:channel activity"/>
    <property type="evidence" value="ECO:0007669"/>
    <property type="project" value="TreeGrafter"/>
</dbReference>
<dbReference type="GeneTree" id="ENSGT01130000278292"/>
<dbReference type="SUPFAM" id="SSF56854">
    <property type="entry name" value="Bcl-2 inhibitors of programmed cell death"/>
    <property type="match status" value="1"/>
</dbReference>
<evidence type="ECO:0000256" key="5">
    <source>
        <dbReference type="ARBA" id="ARBA00022703"/>
    </source>
</evidence>
<dbReference type="GO" id="GO:0001836">
    <property type="term" value="P:release of cytochrome c from mitochondria"/>
    <property type="evidence" value="ECO:0007669"/>
    <property type="project" value="TreeGrafter"/>
</dbReference>
<evidence type="ECO:0000313" key="9">
    <source>
        <dbReference type="Ensembl" id="ENSOMEP00000016490.1"/>
    </source>
</evidence>
<name>A0A3B3CFZ1_ORYME</name>
<evidence type="ECO:0000256" key="1">
    <source>
        <dbReference type="ARBA" id="ARBA00004123"/>
    </source>
</evidence>
<dbReference type="CDD" id="cd06845">
    <property type="entry name" value="Bcl-2_like"/>
    <property type="match status" value="1"/>
</dbReference>
<comment type="subcellular location">
    <subcellularLocation>
        <location evidence="2">Cytoplasm</location>
    </subcellularLocation>
    <subcellularLocation>
        <location evidence="1">Nucleus</location>
    </subcellularLocation>
</comment>
<dbReference type="GO" id="GO:0008053">
    <property type="term" value="P:mitochondrial fusion"/>
    <property type="evidence" value="ECO:0007669"/>
    <property type="project" value="TreeGrafter"/>
</dbReference>
<dbReference type="SMART" id="SM00337">
    <property type="entry name" value="BCL"/>
    <property type="match status" value="1"/>
</dbReference>
<keyword evidence="6" id="KW-0539">Nucleus</keyword>
<dbReference type="InterPro" id="IPR046371">
    <property type="entry name" value="Bcl-2_BH1-3"/>
</dbReference>
<organism evidence="9 10">
    <name type="scientific">Oryzias melastigma</name>
    <name type="common">Marine medaka</name>
    <dbReference type="NCBI Taxonomy" id="30732"/>
    <lineage>
        <taxon>Eukaryota</taxon>
        <taxon>Metazoa</taxon>
        <taxon>Chordata</taxon>
        <taxon>Craniata</taxon>
        <taxon>Vertebrata</taxon>
        <taxon>Euteleostomi</taxon>
        <taxon>Actinopterygii</taxon>
        <taxon>Neopterygii</taxon>
        <taxon>Teleostei</taxon>
        <taxon>Neoteleostei</taxon>
        <taxon>Acanthomorphata</taxon>
        <taxon>Ovalentaria</taxon>
        <taxon>Atherinomorphae</taxon>
        <taxon>Beloniformes</taxon>
        <taxon>Adrianichthyidae</taxon>
        <taxon>Oryziinae</taxon>
        <taxon>Oryzias</taxon>
    </lineage>
</organism>
<dbReference type="PRINTS" id="PR01866">
    <property type="entry name" value="APOPREGMCL1"/>
</dbReference>
<dbReference type="Gene3D" id="1.10.437.10">
    <property type="entry name" value="Blc2-like"/>
    <property type="match status" value="1"/>
</dbReference>
<evidence type="ECO:0000256" key="2">
    <source>
        <dbReference type="ARBA" id="ARBA00004496"/>
    </source>
</evidence>
<reference evidence="9" key="2">
    <citation type="submission" date="2025-09" db="UniProtKB">
        <authorList>
            <consortium name="Ensembl"/>
        </authorList>
    </citation>
    <scope>IDENTIFICATION</scope>
</reference>
<dbReference type="Pfam" id="PF00452">
    <property type="entry name" value="Bcl-2"/>
    <property type="match status" value="1"/>
</dbReference>
<reference evidence="9" key="1">
    <citation type="submission" date="2025-08" db="UniProtKB">
        <authorList>
            <consortium name="Ensembl"/>
        </authorList>
    </citation>
    <scope>IDENTIFICATION</scope>
</reference>
<dbReference type="PRINTS" id="PR01862">
    <property type="entry name" value="BCL2FAMILY"/>
</dbReference>
<dbReference type="PANTHER" id="PTHR11256">
    <property type="entry name" value="BCL-2 RELATED"/>
    <property type="match status" value="1"/>
</dbReference>